<reference evidence="2 3" key="1">
    <citation type="journal article" date="2024" name="J Genomics">
        <title>Draft genome sequencing and assembly of Favolaschia claudopus CIRM-BRFM 2984 isolated from oak limbs.</title>
        <authorList>
            <person name="Navarro D."/>
            <person name="Drula E."/>
            <person name="Chaduli D."/>
            <person name="Cazenave R."/>
            <person name="Ahrendt S."/>
            <person name="Wang J."/>
            <person name="Lipzen A."/>
            <person name="Daum C."/>
            <person name="Barry K."/>
            <person name="Grigoriev I.V."/>
            <person name="Favel A."/>
            <person name="Rosso M.N."/>
            <person name="Martin F."/>
        </authorList>
    </citation>
    <scope>NUCLEOTIDE SEQUENCE [LARGE SCALE GENOMIC DNA]</scope>
    <source>
        <strain evidence="2 3">CIRM-BRFM 2984</strain>
    </source>
</reference>
<keyword evidence="3" id="KW-1185">Reference proteome</keyword>
<evidence type="ECO:0000313" key="3">
    <source>
        <dbReference type="Proteomes" id="UP001362999"/>
    </source>
</evidence>
<evidence type="ECO:0000313" key="2">
    <source>
        <dbReference type="EMBL" id="KAK7012996.1"/>
    </source>
</evidence>
<name>A0AAW0AKT0_9AGAR</name>
<sequence length="241" mass="27221">MRGTSSASNFLLSCAKPTEKGSAPERSERQIPGSHKNRWTSWERRKAHSVIVEWSLEEIVWIGGETIGDLRVSETQISKMFGRTENSCVDVALRRLGHSRRSDITVTLFGPEEMIRTWRESEYEREADDQRTKISRGAKMLDTTVIELIGRSQTAASNTEFVKAAESCPRGQMFAGAKKSHDRMEQRYEDVETQSLWLEEKPDSNGGSVGVILKLVMGVGFGFFHSFEEELRLGERTSGDQ</sequence>
<dbReference type="Proteomes" id="UP001362999">
    <property type="component" value="Unassembled WGS sequence"/>
</dbReference>
<feature type="compositionally biased region" description="Polar residues" evidence="1">
    <location>
        <begin position="1"/>
        <end position="11"/>
    </location>
</feature>
<feature type="compositionally biased region" description="Basic and acidic residues" evidence="1">
    <location>
        <begin position="17"/>
        <end position="29"/>
    </location>
</feature>
<comment type="caution">
    <text evidence="2">The sequence shown here is derived from an EMBL/GenBank/DDBJ whole genome shotgun (WGS) entry which is preliminary data.</text>
</comment>
<accession>A0AAW0AKT0</accession>
<evidence type="ECO:0000256" key="1">
    <source>
        <dbReference type="SAM" id="MobiDB-lite"/>
    </source>
</evidence>
<organism evidence="2 3">
    <name type="scientific">Favolaschia claudopus</name>
    <dbReference type="NCBI Taxonomy" id="2862362"/>
    <lineage>
        <taxon>Eukaryota</taxon>
        <taxon>Fungi</taxon>
        <taxon>Dikarya</taxon>
        <taxon>Basidiomycota</taxon>
        <taxon>Agaricomycotina</taxon>
        <taxon>Agaricomycetes</taxon>
        <taxon>Agaricomycetidae</taxon>
        <taxon>Agaricales</taxon>
        <taxon>Marasmiineae</taxon>
        <taxon>Mycenaceae</taxon>
        <taxon>Favolaschia</taxon>
    </lineage>
</organism>
<gene>
    <name evidence="2" type="ORF">R3P38DRAFT_2788974</name>
</gene>
<dbReference type="EMBL" id="JAWWNJ010000061">
    <property type="protein sequence ID" value="KAK7012996.1"/>
    <property type="molecule type" value="Genomic_DNA"/>
</dbReference>
<feature type="region of interest" description="Disordered" evidence="1">
    <location>
        <begin position="1"/>
        <end position="38"/>
    </location>
</feature>
<dbReference type="AlphaFoldDB" id="A0AAW0AKT0"/>
<proteinExistence type="predicted"/>
<protein>
    <submittedName>
        <fullName evidence="2">Uncharacterized protein</fullName>
    </submittedName>
</protein>